<dbReference type="Gene3D" id="3.40.50.150">
    <property type="entry name" value="Vaccinia Virus protein VP39"/>
    <property type="match status" value="1"/>
</dbReference>
<dbReference type="InterPro" id="IPR029063">
    <property type="entry name" value="SAM-dependent_MTases_sf"/>
</dbReference>
<dbReference type="EC" id="2.1.1.-" evidence="5"/>
<dbReference type="InterPro" id="IPR002941">
    <property type="entry name" value="DNA_methylase_N4/N6"/>
</dbReference>
<dbReference type="PROSITE" id="PS00092">
    <property type="entry name" value="N6_MTASE"/>
    <property type="match status" value="1"/>
</dbReference>
<dbReference type="EMBL" id="CP102453">
    <property type="protein sequence ID" value="UUX33551.1"/>
    <property type="molecule type" value="Genomic_DNA"/>
</dbReference>
<evidence type="ECO:0000256" key="5">
    <source>
        <dbReference type="RuleBase" id="RU362026"/>
    </source>
</evidence>
<evidence type="ECO:0000256" key="3">
    <source>
        <dbReference type="ARBA" id="ARBA00022679"/>
    </source>
</evidence>
<evidence type="ECO:0000313" key="7">
    <source>
        <dbReference type="EMBL" id="UUX33551.1"/>
    </source>
</evidence>
<accession>A0ABY5P478</accession>
<sequence length="262" mass="29922">MNNKVFQNDSVVLYQGNALEVLKNIESESADSIITDPPYFLSNGGITCQNGKMVSVDKGDWDKLDDVMSMEDFYQVVLSEAKRILKKDGTIWVFGTMHNIFTLGYLLQKNDFKVLNNVTWQKSNPAPNLSCRMFTHSTETIIWARRDHSSKHYFNYDLMKEQNNGKQMKDVWTTSTTKQSEKNHGKHPTQKPLEIMDRIILASTKEDDVILDCFSGSGTTIVSAYSLGRKSIGIELNEDFIEITKARIEEVTNKKQQLSLFN</sequence>
<proteinExistence type="inferred from homology"/>
<dbReference type="InterPro" id="IPR001091">
    <property type="entry name" value="RM_Methyltransferase"/>
</dbReference>
<reference evidence="7 8" key="1">
    <citation type="submission" date="2022-08" db="EMBL/GenBank/DDBJ databases">
        <title>Aerococcaceae sp. nov isolated from spoiled eye mask.</title>
        <authorList>
            <person name="Zhou G."/>
            <person name="Xie X.-B."/>
            <person name="Shi Q.-S."/>
            <person name="Wang Y.-S."/>
            <person name="Wen X."/>
            <person name="Peng H."/>
            <person name="Yang X.-J."/>
            <person name="Tao H.-B."/>
            <person name="Huang X.-M."/>
        </authorList>
    </citation>
    <scope>NUCLEOTIDE SEQUENCE [LARGE SCALE GENOMIC DNA]</scope>
    <source>
        <strain evidence="8">DM20194951</strain>
    </source>
</reference>
<comment type="similarity">
    <text evidence="1 5">Belongs to the N(4)/N(6)-methyltransferase family.</text>
</comment>
<keyword evidence="3" id="KW-0808">Transferase</keyword>
<dbReference type="SUPFAM" id="SSF53335">
    <property type="entry name" value="S-adenosyl-L-methionine-dependent methyltransferases"/>
    <property type="match status" value="1"/>
</dbReference>
<keyword evidence="4" id="KW-0680">Restriction system</keyword>
<dbReference type="InterPro" id="IPR002052">
    <property type="entry name" value="DNA_methylase_N6_adenine_CS"/>
</dbReference>
<protein>
    <recommendedName>
        <fullName evidence="5">Methyltransferase</fullName>
        <ecNumber evidence="5">2.1.1.-</ecNumber>
    </recommendedName>
</protein>
<evidence type="ECO:0000256" key="2">
    <source>
        <dbReference type="ARBA" id="ARBA00022603"/>
    </source>
</evidence>
<keyword evidence="8" id="KW-1185">Reference proteome</keyword>
<gene>
    <name evidence="7" type="ORF">NRE15_11680</name>
</gene>
<keyword evidence="2" id="KW-0489">Methyltransferase</keyword>
<dbReference type="RefSeq" id="WP_313793053.1">
    <property type="nucleotide sequence ID" value="NZ_CP102453.1"/>
</dbReference>
<evidence type="ECO:0000259" key="6">
    <source>
        <dbReference type="Pfam" id="PF01555"/>
    </source>
</evidence>
<dbReference type="PRINTS" id="PR00508">
    <property type="entry name" value="S21N4MTFRASE"/>
</dbReference>
<name>A0ABY5P478_9LACT</name>
<feature type="domain" description="DNA methylase N-4/N-6" evidence="6">
    <location>
        <begin position="31"/>
        <end position="245"/>
    </location>
</feature>
<evidence type="ECO:0000256" key="4">
    <source>
        <dbReference type="ARBA" id="ARBA00022747"/>
    </source>
</evidence>
<dbReference type="Pfam" id="PF01555">
    <property type="entry name" value="N6_N4_Mtase"/>
    <property type="match status" value="1"/>
</dbReference>
<organism evidence="7 8">
    <name type="scientific">Fundicoccus culcitae</name>
    <dbReference type="NCBI Taxonomy" id="2969821"/>
    <lineage>
        <taxon>Bacteria</taxon>
        <taxon>Bacillati</taxon>
        <taxon>Bacillota</taxon>
        <taxon>Bacilli</taxon>
        <taxon>Lactobacillales</taxon>
        <taxon>Aerococcaceae</taxon>
        <taxon>Fundicoccus</taxon>
    </lineage>
</organism>
<evidence type="ECO:0000313" key="8">
    <source>
        <dbReference type="Proteomes" id="UP001315967"/>
    </source>
</evidence>
<dbReference type="PANTHER" id="PTHR13370:SF3">
    <property type="entry name" value="TRNA (GUANINE(10)-N2)-METHYLTRANSFERASE HOMOLOG"/>
    <property type="match status" value="1"/>
</dbReference>
<dbReference type="Proteomes" id="UP001315967">
    <property type="component" value="Chromosome"/>
</dbReference>
<evidence type="ECO:0000256" key="1">
    <source>
        <dbReference type="ARBA" id="ARBA00006594"/>
    </source>
</evidence>
<dbReference type="PANTHER" id="PTHR13370">
    <property type="entry name" value="RNA METHYLASE-RELATED"/>
    <property type="match status" value="1"/>
</dbReference>